<reference evidence="2" key="1">
    <citation type="journal article" date="2020" name="MBio">
        <title>Horizontal gene transfer to a defensive symbiont with a reduced genome amongst a multipartite beetle microbiome.</title>
        <authorList>
            <person name="Waterworth S.C."/>
            <person name="Florez L.V."/>
            <person name="Rees E.R."/>
            <person name="Hertweck C."/>
            <person name="Kaltenpoth M."/>
            <person name="Kwan J.C."/>
        </authorList>
    </citation>
    <scope>NUCLEOTIDE SEQUENCE [LARGE SCALE GENOMIC DNA]</scope>
</reference>
<protein>
    <recommendedName>
        <fullName evidence="3">Tail fiber assembly protein</fullName>
    </recommendedName>
</protein>
<dbReference type="PANTHER" id="PTHR34413:SF2">
    <property type="entry name" value="PROPHAGE TAIL FIBER ASSEMBLY PROTEIN HOMOLOG TFAE-RELATED"/>
    <property type="match status" value="1"/>
</dbReference>
<dbReference type="Proteomes" id="UP000462435">
    <property type="component" value="Unassembled WGS sequence"/>
</dbReference>
<dbReference type="EMBL" id="WNDX01000067">
    <property type="protein sequence ID" value="KAF1043071.1"/>
    <property type="molecule type" value="Genomic_DNA"/>
</dbReference>
<accession>A0A7V8JTU4</accession>
<gene>
    <name evidence="1" type="ORF">GAK35_02391</name>
</gene>
<name>A0A7V8JTU4_9BURK</name>
<comment type="caution">
    <text evidence="1">The sequence shown here is derived from an EMBL/GenBank/DDBJ whole genome shotgun (WGS) entry which is preliminary data.</text>
</comment>
<dbReference type="AlphaFoldDB" id="A0A7V8JTU4"/>
<evidence type="ECO:0008006" key="3">
    <source>
        <dbReference type="Google" id="ProtNLM"/>
    </source>
</evidence>
<proteinExistence type="predicted"/>
<dbReference type="InterPro" id="IPR003458">
    <property type="entry name" value="Phage_T4_Gp38_tail_assem"/>
</dbReference>
<sequence length="161" mass="17559">MQIYNYHPTTHALIGTGLADEDPLNKGEWLVPACATAVAPPEIPAGQRAVFDIEVQAWALQDIPAVQSEPTPATGDSSPEDLADAVQDKRDQLLEIAALRIAPLQDAVDLDMATEDDKAQLILWKQYRVALNRVTQQADYPDAVAWPLAPDQQIPSPETPE</sequence>
<organism evidence="1 2">
    <name type="scientific">Herbaspirillum frisingense</name>
    <dbReference type="NCBI Taxonomy" id="92645"/>
    <lineage>
        <taxon>Bacteria</taxon>
        <taxon>Pseudomonadati</taxon>
        <taxon>Pseudomonadota</taxon>
        <taxon>Betaproteobacteria</taxon>
        <taxon>Burkholderiales</taxon>
        <taxon>Oxalobacteraceae</taxon>
        <taxon>Herbaspirillum</taxon>
    </lineage>
</organism>
<dbReference type="PANTHER" id="PTHR34413">
    <property type="entry name" value="PROPHAGE TAIL FIBER ASSEMBLY PROTEIN HOMOLOG TFAE-RELATED-RELATED"/>
    <property type="match status" value="1"/>
</dbReference>
<dbReference type="InterPro" id="IPR051220">
    <property type="entry name" value="TFA_Chaperone"/>
</dbReference>
<dbReference type="Pfam" id="PF02413">
    <property type="entry name" value="Caudo_TAP"/>
    <property type="match status" value="1"/>
</dbReference>
<evidence type="ECO:0000313" key="2">
    <source>
        <dbReference type="Proteomes" id="UP000462435"/>
    </source>
</evidence>
<evidence type="ECO:0000313" key="1">
    <source>
        <dbReference type="EMBL" id="KAF1043071.1"/>
    </source>
</evidence>